<organism evidence="1 2">
    <name type="scientific">Desmospora activa DSM 45169</name>
    <dbReference type="NCBI Taxonomy" id="1121389"/>
    <lineage>
        <taxon>Bacteria</taxon>
        <taxon>Bacillati</taxon>
        <taxon>Bacillota</taxon>
        <taxon>Bacilli</taxon>
        <taxon>Bacillales</taxon>
        <taxon>Thermoactinomycetaceae</taxon>
        <taxon>Desmospora</taxon>
    </lineage>
</organism>
<protein>
    <submittedName>
        <fullName evidence="1">Uncharacterized protein</fullName>
    </submittedName>
</protein>
<comment type="caution">
    <text evidence="1">The sequence shown here is derived from an EMBL/GenBank/DDBJ whole genome shotgun (WGS) entry which is preliminary data.</text>
</comment>
<name>A0A2T4ZB66_9BACL</name>
<evidence type="ECO:0000313" key="1">
    <source>
        <dbReference type="EMBL" id="PTM59144.1"/>
    </source>
</evidence>
<dbReference type="Proteomes" id="UP000241639">
    <property type="component" value="Unassembled WGS sequence"/>
</dbReference>
<reference evidence="1 2" key="1">
    <citation type="submission" date="2018-04" db="EMBL/GenBank/DDBJ databases">
        <title>Genomic Encyclopedia of Archaeal and Bacterial Type Strains, Phase II (KMG-II): from individual species to whole genera.</title>
        <authorList>
            <person name="Goeker M."/>
        </authorList>
    </citation>
    <scope>NUCLEOTIDE SEQUENCE [LARGE SCALE GENOMIC DNA]</scope>
    <source>
        <strain evidence="1 2">DSM 45169</strain>
    </source>
</reference>
<dbReference type="AlphaFoldDB" id="A0A2T4ZB66"/>
<dbReference type="OrthoDB" id="2081479at2"/>
<keyword evidence="2" id="KW-1185">Reference proteome</keyword>
<sequence>MTEQTYSDQSISTPNQHHHAVQLVANALVRKGYQVQAHHIDWPDGSPRVAIEGYKPDLMAFRESKVIFVQVETCSTYRSSKVGHPLSLFSQKGTAWIIIPFHCGNRDNPLLYMREALRDWGLSGVKIGTYNPESGQVDLPKE</sequence>
<proteinExistence type="predicted"/>
<dbReference type="RefSeq" id="WP_107725884.1">
    <property type="nucleotide sequence ID" value="NZ_PZZP01000001.1"/>
</dbReference>
<gene>
    <name evidence="1" type="ORF">C8J48_1746</name>
</gene>
<dbReference type="EMBL" id="PZZP01000001">
    <property type="protein sequence ID" value="PTM59144.1"/>
    <property type="molecule type" value="Genomic_DNA"/>
</dbReference>
<accession>A0A2T4ZB66</accession>
<evidence type="ECO:0000313" key="2">
    <source>
        <dbReference type="Proteomes" id="UP000241639"/>
    </source>
</evidence>